<dbReference type="EMBL" id="CAWUHB010000005">
    <property type="protein sequence ID" value="CAK7212472.1"/>
    <property type="molecule type" value="Genomic_DNA"/>
</dbReference>
<evidence type="ECO:0000313" key="2">
    <source>
        <dbReference type="Proteomes" id="UP001642405"/>
    </source>
</evidence>
<proteinExistence type="predicted"/>
<comment type="caution">
    <text evidence="1">The sequence shown here is derived from an EMBL/GenBank/DDBJ whole genome shotgun (WGS) entry which is preliminary data.</text>
</comment>
<dbReference type="Proteomes" id="UP001642405">
    <property type="component" value="Unassembled WGS sequence"/>
</dbReference>
<keyword evidence="2" id="KW-1185">Reference proteome</keyword>
<sequence>MALITPIKGQQGRNAVRAAAKLALEDKQRAKHHEEAVTRAHDAAVCCVGEAATLVRAASKAVSEMADRTLNKLPETERYPTTRMRLQRPVGEIRTDELYQDTYTLTHATATLCSISAGVGTIMRYGAAVREAAVTMPAWGAFCHMPTTTTTMMMTTTKDGFITATLHNEPYHSFLANAPLLEPVPRSASFQDSYARYDENMHELAETLRVSTFVMYNSTDKWYLTEEMRTLGLLSASLGESLALARKRACEGVAAITTLRDHERSARTLTHSMRRYWEPTPEEEEGMLVQHCTRVCDASYQVVHMAATTKAALELEAHATQMFRAAVHKHFMNVQAADASRPGHTWCLGGVWERAVRSPRYKAMKQARHLLDRAWAAEILAKEALDTLGSEIHRATEDAMWALSERHVSFF</sequence>
<protein>
    <submittedName>
        <fullName evidence="1">Uncharacterized protein</fullName>
    </submittedName>
</protein>
<reference evidence="1 2" key="1">
    <citation type="submission" date="2024-01" db="EMBL/GenBank/DDBJ databases">
        <authorList>
            <person name="Allen C."/>
            <person name="Tagirdzhanova G."/>
        </authorList>
    </citation>
    <scope>NUCLEOTIDE SEQUENCE [LARGE SCALE GENOMIC DNA]</scope>
</reference>
<evidence type="ECO:0000313" key="1">
    <source>
        <dbReference type="EMBL" id="CAK7212472.1"/>
    </source>
</evidence>
<accession>A0ABP0AYY0</accession>
<gene>
    <name evidence="1" type="ORF">SCUCBS95973_001474</name>
</gene>
<organism evidence="1 2">
    <name type="scientific">Sporothrix curviconia</name>
    <dbReference type="NCBI Taxonomy" id="1260050"/>
    <lineage>
        <taxon>Eukaryota</taxon>
        <taxon>Fungi</taxon>
        <taxon>Dikarya</taxon>
        <taxon>Ascomycota</taxon>
        <taxon>Pezizomycotina</taxon>
        <taxon>Sordariomycetes</taxon>
        <taxon>Sordariomycetidae</taxon>
        <taxon>Ophiostomatales</taxon>
        <taxon>Ophiostomataceae</taxon>
        <taxon>Sporothrix</taxon>
    </lineage>
</organism>
<name>A0ABP0AYY0_9PEZI</name>